<dbReference type="Gene3D" id="2.30.29.30">
    <property type="entry name" value="Pleckstrin-homology domain (PH domain)/Phosphotyrosine-binding domain (PTB)"/>
    <property type="match status" value="1"/>
</dbReference>
<dbReference type="InterPro" id="IPR011993">
    <property type="entry name" value="PH-like_dom_sf"/>
</dbReference>
<accession>A0ABD0N5E3</accession>
<feature type="non-terminal residue" evidence="1">
    <location>
        <position position="53"/>
    </location>
</feature>
<sequence>RLVSFTLGDEGVDTVEEALSQIPLLIDSYRASSANVILEVRTNKVSLKNRNNQ</sequence>
<dbReference type="EMBL" id="JAMKFB020000024">
    <property type="protein sequence ID" value="KAL0156151.1"/>
    <property type="molecule type" value="Genomic_DNA"/>
</dbReference>
<reference evidence="1 2" key="1">
    <citation type="submission" date="2024-05" db="EMBL/GenBank/DDBJ databases">
        <title>Genome sequencing and assembly of Indian major carp, Cirrhinus mrigala (Hamilton, 1822).</title>
        <authorList>
            <person name="Mohindra V."/>
            <person name="Chowdhury L.M."/>
            <person name="Lal K."/>
            <person name="Jena J.K."/>
        </authorList>
    </citation>
    <scope>NUCLEOTIDE SEQUENCE [LARGE SCALE GENOMIC DNA]</scope>
    <source>
        <strain evidence="1">CM1030</strain>
        <tissue evidence="1">Blood</tissue>
    </source>
</reference>
<dbReference type="Proteomes" id="UP001529510">
    <property type="component" value="Unassembled WGS sequence"/>
</dbReference>
<dbReference type="AlphaFoldDB" id="A0ABD0N5E3"/>
<gene>
    <name evidence="1" type="ORF">M9458_047397</name>
</gene>
<organism evidence="1 2">
    <name type="scientific">Cirrhinus mrigala</name>
    <name type="common">Mrigala</name>
    <dbReference type="NCBI Taxonomy" id="683832"/>
    <lineage>
        <taxon>Eukaryota</taxon>
        <taxon>Metazoa</taxon>
        <taxon>Chordata</taxon>
        <taxon>Craniata</taxon>
        <taxon>Vertebrata</taxon>
        <taxon>Euteleostomi</taxon>
        <taxon>Actinopterygii</taxon>
        <taxon>Neopterygii</taxon>
        <taxon>Teleostei</taxon>
        <taxon>Ostariophysi</taxon>
        <taxon>Cypriniformes</taxon>
        <taxon>Cyprinidae</taxon>
        <taxon>Labeoninae</taxon>
        <taxon>Labeonini</taxon>
        <taxon>Cirrhinus</taxon>
    </lineage>
</organism>
<evidence type="ECO:0000313" key="2">
    <source>
        <dbReference type="Proteomes" id="UP001529510"/>
    </source>
</evidence>
<keyword evidence="2" id="KW-1185">Reference proteome</keyword>
<comment type="caution">
    <text evidence="1">The sequence shown here is derived from an EMBL/GenBank/DDBJ whole genome shotgun (WGS) entry which is preliminary data.</text>
</comment>
<protein>
    <submittedName>
        <fullName evidence="1">Uncharacterized protein</fullName>
    </submittedName>
</protein>
<name>A0ABD0N5E3_CIRMR</name>
<feature type="non-terminal residue" evidence="1">
    <location>
        <position position="1"/>
    </location>
</feature>
<proteinExistence type="predicted"/>
<evidence type="ECO:0000313" key="1">
    <source>
        <dbReference type="EMBL" id="KAL0156151.1"/>
    </source>
</evidence>